<dbReference type="RefSeq" id="WP_060040248.1">
    <property type="nucleotide sequence ID" value="NZ_LPAD01000071.1"/>
</dbReference>
<evidence type="ECO:0000313" key="1">
    <source>
        <dbReference type="EMBL" id="KVN83428.1"/>
    </source>
</evidence>
<protein>
    <submittedName>
        <fullName evidence="1">Uncharacterized protein</fullName>
    </submittedName>
</protein>
<dbReference type="EMBL" id="LPAD01000071">
    <property type="protein sequence ID" value="KVN83428.1"/>
    <property type="molecule type" value="Genomic_DNA"/>
</dbReference>
<dbReference type="Proteomes" id="UP000057910">
    <property type="component" value="Unassembled WGS sequence"/>
</dbReference>
<reference evidence="1 2" key="1">
    <citation type="submission" date="2015-11" db="EMBL/GenBank/DDBJ databases">
        <title>Expanding the genomic diversity of Burkholderia species for the development of highly accurate diagnostics.</title>
        <authorList>
            <person name="Sahl J."/>
            <person name="Keim P."/>
            <person name="Wagner D."/>
        </authorList>
    </citation>
    <scope>NUCLEOTIDE SEQUENCE [LARGE SCALE GENOMIC DNA]</scope>
    <source>
        <strain evidence="1 2">MSMB1585WGS</strain>
    </source>
</reference>
<organism evidence="1 2">
    <name type="scientific">Burkholderia ubonensis</name>
    <dbReference type="NCBI Taxonomy" id="101571"/>
    <lineage>
        <taxon>Bacteria</taxon>
        <taxon>Pseudomonadati</taxon>
        <taxon>Pseudomonadota</taxon>
        <taxon>Betaproteobacteria</taxon>
        <taxon>Burkholderiales</taxon>
        <taxon>Burkholderiaceae</taxon>
        <taxon>Burkholderia</taxon>
        <taxon>Burkholderia cepacia complex</taxon>
    </lineage>
</organism>
<evidence type="ECO:0000313" key="2">
    <source>
        <dbReference type="Proteomes" id="UP000057910"/>
    </source>
</evidence>
<proteinExistence type="predicted"/>
<comment type="caution">
    <text evidence="1">The sequence shown here is derived from an EMBL/GenBank/DDBJ whole genome shotgun (WGS) entry which is preliminary data.</text>
</comment>
<name>A0ABD4DZL9_9BURK</name>
<gene>
    <name evidence="1" type="ORF">WJ68_16060</name>
</gene>
<sequence>MSAPDKKPLRAYTVRDGDDGATIVFERSSVAARREGANDLNCGFEDVESCKRSPEFDQYAPGPVPPQAQIESGWWFECMECTTYVDDMTEEPVYLGQFVFCCKECHAYYERNKRDAADFEDAACELLEARYPGAKLQYVSRVKNDRRVPMRLIFTFPGGKYSVEWISGDSTAAVYPDDVEAFVSLYRKSKS</sequence>
<accession>A0ABD4DZL9</accession>
<dbReference type="AlphaFoldDB" id="A0ABD4DZL9"/>